<keyword evidence="8 13" id="KW-0547">Nucleotide-binding</keyword>
<dbReference type="InterPro" id="IPR036554">
    <property type="entry name" value="GHMP_kinase_C_sf"/>
</dbReference>
<comment type="caution">
    <text evidence="16">The sequence shown here is derived from an EMBL/GenBank/DDBJ whole genome shotgun (WGS) entry which is preliminary data.</text>
</comment>
<comment type="similarity">
    <text evidence="2 13">Belongs to the GHMP kinase family. Homoserine kinase subfamily.</text>
</comment>
<evidence type="ECO:0000256" key="1">
    <source>
        <dbReference type="ARBA" id="ARBA00005015"/>
    </source>
</evidence>
<comment type="function">
    <text evidence="12 13">Catalyzes the ATP-dependent phosphorylation of L-homoserine to L-homoserine phosphate.</text>
</comment>
<dbReference type="PANTHER" id="PTHR20861:SF1">
    <property type="entry name" value="HOMOSERINE KINASE"/>
    <property type="match status" value="1"/>
</dbReference>
<comment type="subcellular location">
    <subcellularLocation>
        <location evidence="13">Cytoplasm</location>
    </subcellularLocation>
</comment>
<sequence>MTEPQVHAGGSETWWHVRVPATSANLGPGFDSFGLALDLHDEMAVRPTAGGFVVEIDGPGRDAVPLDESHLVLRAMSRAFATVGQTLPGVHLRCWNRIPHGGGLGSSAAAIVAGLLLGRALLPTPDPAQPDRTLSDADLFDLACELEGHPDNVAPALFGGLTLCHPAPNGGTRVVSPVVHPDLRPIAFEAAASSSTKQSRGLLPATVPHADAAANAAAAGLLVLGLTQDPSVLLPATADRLHQPYRAASMPASTTLIADLRAAGLPAVVSGAGPSVLVLCDQSQQQEVHRLLDAGQLPADGFTVRDVAICRTGGQVRADDGRPGGVWAECAG</sequence>
<feature type="binding site" evidence="13">
    <location>
        <begin position="99"/>
        <end position="109"/>
    </location>
    <ligand>
        <name>ATP</name>
        <dbReference type="ChEBI" id="CHEBI:30616"/>
    </ligand>
</feature>
<evidence type="ECO:0000256" key="8">
    <source>
        <dbReference type="ARBA" id="ARBA00022741"/>
    </source>
</evidence>
<evidence type="ECO:0000256" key="12">
    <source>
        <dbReference type="ARBA" id="ARBA00049954"/>
    </source>
</evidence>
<comment type="catalytic activity">
    <reaction evidence="11 13">
        <text>L-homoserine + ATP = O-phospho-L-homoserine + ADP + H(+)</text>
        <dbReference type="Rhea" id="RHEA:13985"/>
        <dbReference type="ChEBI" id="CHEBI:15378"/>
        <dbReference type="ChEBI" id="CHEBI:30616"/>
        <dbReference type="ChEBI" id="CHEBI:57476"/>
        <dbReference type="ChEBI" id="CHEBI:57590"/>
        <dbReference type="ChEBI" id="CHEBI:456216"/>
        <dbReference type="EC" id="2.7.1.39"/>
    </reaction>
</comment>
<dbReference type="HAMAP" id="MF_00384">
    <property type="entry name" value="Homoser_kinase"/>
    <property type="match status" value="1"/>
</dbReference>
<evidence type="ECO:0000256" key="4">
    <source>
        <dbReference type="ARBA" id="ARBA00017858"/>
    </source>
</evidence>
<evidence type="ECO:0000313" key="17">
    <source>
        <dbReference type="Proteomes" id="UP000663792"/>
    </source>
</evidence>
<evidence type="ECO:0000313" key="16">
    <source>
        <dbReference type="EMBL" id="MBM9465752.1"/>
    </source>
</evidence>
<evidence type="ECO:0000256" key="3">
    <source>
        <dbReference type="ARBA" id="ARBA00012078"/>
    </source>
</evidence>
<keyword evidence="10 13" id="KW-0067">ATP-binding</keyword>
<dbReference type="EC" id="2.7.1.39" evidence="3 13"/>
<dbReference type="PRINTS" id="PR00958">
    <property type="entry name" value="HOMSERKINASE"/>
</dbReference>
<feature type="domain" description="GHMP kinase N-terminal" evidence="14">
    <location>
        <begin position="71"/>
        <end position="160"/>
    </location>
</feature>
<gene>
    <name evidence="13" type="primary">thrB</name>
    <name evidence="16" type="ORF">JL106_00490</name>
</gene>
<dbReference type="Pfam" id="PF00288">
    <property type="entry name" value="GHMP_kinases_N"/>
    <property type="match status" value="1"/>
</dbReference>
<dbReference type="AlphaFoldDB" id="A0A938Y873"/>
<dbReference type="GO" id="GO:0005524">
    <property type="term" value="F:ATP binding"/>
    <property type="evidence" value="ECO:0007669"/>
    <property type="project" value="UniProtKB-UniRule"/>
</dbReference>
<evidence type="ECO:0000256" key="6">
    <source>
        <dbReference type="ARBA" id="ARBA00022679"/>
    </source>
</evidence>
<dbReference type="EMBL" id="JAERWK010000001">
    <property type="protein sequence ID" value="MBM9465752.1"/>
    <property type="molecule type" value="Genomic_DNA"/>
</dbReference>
<dbReference type="GO" id="GO:0005737">
    <property type="term" value="C:cytoplasm"/>
    <property type="evidence" value="ECO:0007669"/>
    <property type="project" value="UniProtKB-SubCell"/>
</dbReference>
<feature type="domain" description="GHMP kinase C-terminal" evidence="15">
    <location>
        <begin position="240"/>
        <end position="289"/>
    </location>
</feature>
<dbReference type="InterPro" id="IPR020568">
    <property type="entry name" value="Ribosomal_Su5_D2-typ_SF"/>
</dbReference>
<protein>
    <recommendedName>
        <fullName evidence="4 13">Homoserine kinase</fullName>
        <shortName evidence="13">HK</shortName>
        <shortName evidence="13">HSK</shortName>
        <ecNumber evidence="3 13">2.7.1.39</ecNumber>
    </recommendedName>
</protein>
<keyword evidence="17" id="KW-1185">Reference proteome</keyword>
<name>A0A938Y873_9ACTN</name>
<reference evidence="16" key="1">
    <citation type="submission" date="2021-01" db="EMBL/GenBank/DDBJ databases">
        <title>YIM 132084 draft genome.</title>
        <authorList>
            <person name="An D."/>
        </authorList>
    </citation>
    <scope>NUCLEOTIDE SEQUENCE</scope>
    <source>
        <strain evidence="16">YIM 132084</strain>
    </source>
</reference>
<keyword evidence="7 13" id="KW-0791">Threonine biosynthesis</keyword>
<dbReference type="SUPFAM" id="SSF55060">
    <property type="entry name" value="GHMP Kinase, C-terminal domain"/>
    <property type="match status" value="1"/>
</dbReference>
<dbReference type="InterPro" id="IPR006204">
    <property type="entry name" value="GHMP_kinase_N_dom"/>
</dbReference>
<evidence type="ECO:0000256" key="7">
    <source>
        <dbReference type="ARBA" id="ARBA00022697"/>
    </source>
</evidence>
<dbReference type="InterPro" id="IPR014721">
    <property type="entry name" value="Ribsml_uS5_D2-typ_fold_subgr"/>
</dbReference>
<dbReference type="PANTHER" id="PTHR20861">
    <property type="entry name" value="HOMOSERINE/4-DIPHOSPHOCYTIDYL-2-C-METHYL-D-ERYTHRITOL KINASE"/>
    <property type="match status" value="1"/>
</dbReference>
<evidence type="ECO:0000256" key="13">
    <source>
        <dbReference type="HAMAP-Rule" id="MF_00384"/>
    </source>
</evidence>
<dbReference type="PIRSF" id="PIRSF000676">
    <property type="entry name" value="Homoser_kin"/>
    <property type="match status" value="1"/>
</dbReference>
<keyword evidence="9 13" id="KW-0418">Kinase</keyword>
<proteinExistence type="inferred from homology"/>
<organism evidence="16 17">
    <name type="scientific">Nakamurella leprariae</name>
    <dbReference type="NCBI Taxonomy" id="2803911"/>
    <lineage>
        <taxon>Bacteria</taxon>
        <taxon>Bacillati</taxon>
        <taxon>Actinomycetota</taxon>
        <taxon>Actinomycetes</taxon>
        <taxon>Nakamurellales</taxon>
        <taxon>Nakamurellaceae</taxon>
        <taxon>Nakamurella</taxon>
    </lineage>
</organism>
<dbReference type="InterPro" id="IPR000870">
    <property type="entry name" value="Homoserine_kinase"/>
</dbReference>
<evidence type="ECO:0000256" key="10">
    <source>
        <dbReference type="ARBA" id="ARBA00022840"/>
    </source>
</evidence>
<dbReference type="NCBIfam" id="TIGR00191">
    <property type="entry name" value="thrB"/>
    <property type="match status" value="1"/>
</dbReference>
<dbReference type="Proteomes" id="UP000663792">
    <property type="component" value="Unassembled WGS sequence"/>
</dbReference>
<dbReference type="GO" id="GO:0004413">
    <property type="term" value="F:homoserine kinase activity"/>
    <property type="evidence" value="ECO:0007669"/>
    <property type="project" value="UniProtKB-UniRule"/>
</dbReference>
<dbReference type="InterPro" id="IPR006203">
    <property type="entry name" value="GHMP_knse_ATP-bd_CS"/>
</dbReference>
<accession>A0A938Y873</accession>
<evidence type="ECO:0000256" key="11">
    <source>
        <dbReference type="ARBA" id="ARBA00049375"/>
    </source>
</evidence>
<evidence type="ECO:0000256" key="9">
    <source>
        <dbReference type="ARBA" id="ARBA00022777"/>
    </source>
</evidence>
<dbReference type="InterPro" id="IPR013750">
    <property type="entry name" value="GHMP_kinase_C_dom"/>
</dbReference>
<dbReference type="Pfam" id="PF08544">
    <property type="entry name" value="GHMP_kinases_C"/>
    <property type="match status" value="1"/>
</dbReference>
<dbReference type="Gene3D" id="3.30.70.890">
    <property type="entry name" value="GHMP kinase, C-terminal domain"/>
    <property type="match status" value="1"/>
</dbReference>
<dbReference type="PROSITE" id="PS00627">
    <property type="entry name" value="GHMP_KINASES_ATP"/>
    <property type="match status" value="1"/>
</dbReference>
<comment type="pathway">
    <text evidence="1 13">Amino-acid biosynthesis; L-threonine biosynthesis; L-threonine from L-aspartate: step 4/5.</text>
</comment>
<evidence type="ECO:0000259" key="15">
    <source>
        <dbReference type="Pfam" id="PF08544"/>
    </source>
</evidence>
<keyword evidence="5 13" id="KW-0028">Amino-acid biosynthesis</keyword>
<keyword evidence="6 13" id="KW-0808">Transferase</keyword>
<dbReference type="GO" id="GO:0009088">
    <property type="term" value="P:threonine biosynthetic process"/>
    <property type="evidence" value="ECO:0007669"/>
    <property type="project" value="UniProtKB-UniRule"/>
</dbReference>
<evidence type="ECO:0000259" key="14">
    <source>
        <dbReference type="Pfam" id="PF00288"/>
    </source>
</evidence>
<keyword evidence="13" id="KW-0963">Cytoplasm</keyword>
<evidence type="ECO:0000256" key="5">
    <source>
        <dbReference type="ARBA" id="ARBA00022605"/>
    </source>
</evidence>
<dbReference type="RefSeq" id="WP_205258704.1">
    <property type="nucleotide sequence ID" value="NZ_JAERWK010000001.1"/>
</dbReference>
<dbReference type="SUPFAM" id="SSF54211">
    <property type="entry name" value="Ribosomal protein S5 domain 2-like"/>
    <property type="match status" value="1"/>
</dbReference>
<dbReference type="Gene3D" id="3.30.230.10">
    <property type="match status" value="1"/>
</dbReference>
<evidence type="ECO:0000256" key="2">
    <source>
        <dbReference type="ARBA" id="ARBA00007370"/>
    </source>
</evidence>